<reference evidence="7 8" key="1">
    <citation type="journal article" date="2014" name="Proc. Natl. Acad. Sci. U.S.A.">
        <title>Functional type 2 photosynthetic reaction centers found in the rare bacterial phylum Gemmatimonadetes.</title>
        <authorList>
            <person name="Zeng Y."/>
            <person name="Feng F."/>
            <person name="Medova H."/>
            <person name="Dean J."/>
            <person name="Koblizek M."/>
        </authorList>
    </citation>
    <scope>NUCLEOTIDE SEQUENCE [LARGE SCALE GENOMIC DNA]</scope>
    <source>
        <strain evidence="7 8">AP64</strain>
    </source>
</reference>
<dbReference type="GO" id="GO:0003995">
    <property type="term" value="F:acyl-CoA dehydrogenase activity"/>
    <property type="evidence" value="ECO:0007669"/>
    <property type="project" value="TreeGrafter"/>
</dbReference>
<evidence type="ECO:0000313" key="7">
    <source>
        <dbReference type="EMBL" id="AMW05770.1"/>
    </source>
</evidence>
<evidence type="ECO:0000256" key="2">
    <source>
        <dbReference type="ARBA" id="ARBA00009347"/>
    </source>
</evidence>
<keyword evidence="3" id="KW-0285">Flavoprotein</keyword>
<evidence type="ECO:0000256" key="1">
    <source>
        <dbReference type="ARBA" id="ARBA00001974"/>
    </source>
</evidence>
<comment type="cofactor">
    <cofactor evidence="1">
        <name>FAD</name>
        <dbReference type="ChEBI" id="CHEBI:57692"/>
    </cofactor>
</comment>
<dbReference type="Pfam" id="PF00441">
    <property type="entry name" value="Acyl-CoA_dh_1"/>
    <property type="match status" value="1"/>
</dbReference>
<dbReference type="Gene3D" id="1.10.540.10">
    <property type="entry name" value="Acyl-CoA dehydrogenase/oxidase, N-terminal domain"/>
    <property type="match status" value="1"/>
</dbReference>
<dbReference type="GO" id="GO:0050660">
    <property type="term" value="F:flavin adenine dinucleotide binding"/>
    <property type="evidence" value="ECO:0007669"/>
    <property type="project" value="InterPro"/>
</dbReference>
<sequence length="388" mass="42310">MIASSSSMQTSVLSDELLIRCHERVPLFDRENRFGMEDFEELQQAGYLRLPIPTAFGGLGLSLSDLVREQRRLAYFAAPTAEAVTMHFAWVGVAASLWQKGDRSLQWVLEEAARGRIFSAGHAESGHDVPLTSSTTRAERVQGGYRITGHKSFGALGPVWDYMGLHALDDSDPMAPVIVHVFMPRNTEGYARRDGAESLGMRATRRDETLLDGAFIPDRYIARMVPAGSRGLEAFVVTLMAWQLLGAAAVSAGMARRALDLTMETLRTSSHAASGLAMAQHAGVQQRVADMGLELEAIEPHLQHTAAEWSNGVLHGARWPMKLLAAKHHAAEGAFRVIDTALDLAGGMGISRRAGLEQLFRDARLSRVHPGNALYVHDVVGRTLLGLN</sequence>
<evidence type="ECO:0000256" key="3">
    <source>
        <dbReference type="ARBA" id="ARBA00022630"/>
    </source>
</evidence>
<dbReference type="eggNOG" id="COG1960">
    <property type="taxonomic scope" value="Bacteria"/>
</dbReference>
<protein>
    <submittedName>
        <fullName evidence="7">Acyl-CoA dehydrogenase</fullName>
    </submittedName>
</protein>
<comment type="similarity">
    <text evidence="2">Belongs to the acyl-CoA dehydrogenase family.</text>
</comment>
<dbReference type="Gene3D" id="2.40.110.10">
    <property type="entry name" value="Butyryl-CoA Dehydrogenase, subunit A, domain 2"/>
    <property type="match status" value="1"/>
</dbReference>
<dbReference type="InterPro" id="IPR046373">
    <property type="entry name" value="Acyl-CoA_Oxase/DH_mid-dom_sf"/>
</dbReference>
<dbReference type="InterPro" id="IPR036250">
    <property type="entry name" value="AcylCo_DH-like_C"/>
</dbReference>
<keyword evidence="8" id="KW-1185">Reference proteome</keyword>
<name>A0A143BMP6_9BACT</name>
<dbReference type="Gene3D" id="1.20.140.10">
    <property type="entry name" value="Butyryl-CoA Dehydrogenase, subunit A, domain 3"/>
    <property type="match status" value="1"/>
</dbReference>
<dbReference type="RefSeq" id="WP_053333671.1">
    <property type="nucleotide sequence ID" value="NZ_CP011454.1"/>
</dbReference>
<dbReference type="STRING" id="1379270.GEMMAAP_15135"/>
<evidence type="ECO:0000256" key="5">
    <source>
        <dbReference type="ARBA" id="ARBA00023002"/>
    </source>
</evidence>
<dbReference type="PIRSF" id="PIRSF016578">
    <property type="entry name" value="HsaA"/>
    <property type="match status" value="1"/>
</dbReference>
<dbReference type="Proteomes" id="UP000076404">
    <property type="component" value="Chromosome"/>
</dbReference>
<feature type="domain" description="Acyl-CoA dehydrogenase/oxidase C-terminal" evidence="6">
    <location>
        <begin position="236"/>
        <end position="373"/>
    </location>
</feature>
<proteinExistence type="inferred from homology"/>
<dbReference type="EMBL" id="CP011454">
    <property type="protein sequence ID" value="AMW05770.1"/>
    <property type="molecule type" value="Genomic_DNA"/>
</dbReference>
<gene>
    <name evidence="7" type="ORF">GEMMAAP_15135</name>
</gene>
<accession>A0A143BMP6</accession>
<dbReference type="CDD" id="cd00567">
    <property type="entry name" value="ACAD"/>
    <property type="match status" value="1"/>
</dbReference>
<dbReference type="SUPFAM" id="SSF47203">
    <property type="entry name" value="Acyl-CoA dehydrogenase C-terminal domain-like"/>
    <property type="match status" value="1"/>
</dbReference>
<evidence type="ECO:0000313" key="8">
    <source>
        <dbReference type="Proteomes" id="UP000076404"/>
    </source>
</evidence>
<evidence type="ECO:0000259" key="6">
    <source>
        <dbReference type="Pfam" id="PF00441"/>
    </source>
</evidence>
<dbReference type="AlphaFoldDB" id="A0A143BMP6"/>
<keyword evidence="5" id="KW-0560">Oxidoreductase</keyword>
<evidence type="ECO:0000256" key="4">
    <source>
        <dbReference type="ARBA" id="ARBA00022827"/>
    </source>
</evidence>
<dbReference type="SUPFAM" id="SSF56645">
    <property type="entry name" value="Acyl-CoA dehydrogenase NM domain-like"/>
    <property type="match status" value="1"/>
</dbReference>
<dbReference type="PANTHER" id="PTHR43884:SF25">
    <property type="entry name" value="ACYL-COA DEHYDROGENASE YDBM-RELATED"/>
    <property type="match status" value="1"/>
</dbReference>
<reference evidence="7 8" key="2">
    <citation type="journal article" date="2016" name="Environ. Microbiol. Rep.">
        <title>Metagenomic evidence for the presence of phototrophic Gemmatimonadetes bacteria in diverse environments.</title>
        <authorList>
            <person name="Zeng Y."/>
            <person name="Baumbach J."/>
            <person name="Barbosa E.G."/>
            <person name="Azevedo V."/>
            <person name="Zhang C."/>
            <person name="Koblizek M."/>
        </authorList>
    </citation>
    <scope>NUCLEOTIDE SEQUENCE [LARGE SCALE GENOMIC DNA]</scope>
    <source>
        <strain evidence="7 8">AP64</strain>
    </source>
</reference>
<dbReference type="InterPro" id="IPR009075">
    <property type="entry name" value="AcylCo_DH/oxidase_C"/>
</dbReference>
<keyword evidence="4" id="KW-0274">FAD</keyword>
<dbReference type="KEGG" id="gph:GEMMAAP_15135"/>
<dbReference type="PANTHER" id="PTHR43884">
    <property type="entry name" value="ACYL-COA DEHYDROGENASE"/>
    <property type="match status" value="1"/>
</dbReference>
<dbReference type="InterPro" id="IPR037069">
    <property type="entry name" value="AcylCoA_DH/ox_N_sf"/>
</dbReference>
<organism evidence="7 8">
    <name type="scientific">Gemmatimonas phototrophica</name>
    <dbReference type="NCBI Taxonomy" id="1379270"/>
    <lineage>
        <taxon>Bacteria</taxon>
        <taxon>Pseudomonadati</taxon>
        <taxon>Gemmatimonadota</taxon>
        <taxon>Gemmatimonadia</taxon>
        <taxon>Gemmatimonadales</taxon>
        <taxon>Gemmatimonadaceae</taxon>
        <taxon>Gemmatimonas</taxon>
    </lineage>
</organism>
<dbReference type="InterPro" id="IPR009100">
    <property type="entry name" value="AcylCoA_DH/oxidase_NM_dom_sf"/>
</dbReference>